<reference evidence="5 6" key="2">
    <citation type="submission" date="2018-04" db="EMBL/GenBank/DDBJ databases">
        <title>Thauera lacus sp. nov., isolated from an saline lake in Inner Mongolia, China.</title>
        <authorList>
            <person name="Liang Q.-Y."/>
        </authorList>
    </citation>
    <scope>NUCLEOTIDE SEQUENCE [LARGE SCALE GENOMIC DNA]</scope>
    <source>
        <strain evidence="5 6">D20</strain>
    </source>
</reference>
<dbReference type="Pfam" id="PF00072">
    <property type="entry name" value="Response_reg"/>
    <property type="match status" value="1"/>
</dbReference>
<dbReference type="PANTHER" id="PTHR44591">
    <property type="entry name" value="STRESS RESPONSE REGULATOR PROTEIN 1"/>
    <property type="match status" value="1"/>
</dbReference>
<accession>A0A2T4IKB4</accession>
<dbReference type="EMBL" id="PZKC01000001">
    <property type="protein sequence ID" value="PTD98217.1"/>
    <property type="molecule type" value="Genomic_DNA"/>
</dbReference>
<evidence type="ECO:0000256" key="3">
    <source>
        <dbReference type="SAM" id="Coils"/>
    </source>
</evidence>
<dbReference type="SUPFAM" id="SSF52172">
    <property type="entry name" value="CheY-like"/>
    <property type="match status" value="1"/>
</dbReference>
<dbReference type="OrthoDB" id="9774747at2"/>
<keyword evidence="3" id="KW-0175">Coiled coil</keyword>
<evidence type="ECO:0000259" key="4">
    <source>
        <dbReference type="PROSITE" id="PS50110"/>
    </source>
</evidence>
<reference evidence="5 6" key="1">
    <citation type="submission" date="2018-03" db="EMBL/GenBank/DDBJ databases">
        <authorList>
            <person name="Keele B.F."/>
        </authorList>
    </citation>
    <scope>NUCLEOTIDE SEQUENCE [LARGE SCALE GENOMIC DNA]</scope>
    <source>
        <strain evidence="5 6">D20</strain>
    </source>
</reference>
<keyword evidence="6" id="KW-1185">Reference proteome</keyword>
<dbReference type="SMART" id="SM00448">
    <property type="entry name" value="REC"/>
    <property type="match status" value="1"/>
</dbReference>
<evidence type="ECO:0000313" key="5">
    <source>
        <dbReference type="EMBL" id="PTD98217.1"/>
    </source>
</evidence>
<name>A0A2T4IKB4_9RHOO</name>
<dbReference type="PANTHER" id="PTHR44591:SF19">
    <property type="entry name" value="TWO-COMPONENT RESPONSE REGULATOR-RELATED"/>
    <property type="match status" value="1"/>
</dbReference>
<sequence>MVDDEANIVAALRRLLRRDGYTLLSAGSGEEGLALLATQAVDVILSDQRMPGMSGVEFLRQAKILRPDTVRLVLSGYTELQSITNAINEGAIFKFLTKPWDDEQLRANIAEAFSFKRLADENRRLSTQLREANAQLERMLADKQGQIVRERRTMGVLHELLQVLPWPLLGVDEAGMVVAANAQLENLLGSAAALLGGDSDAVLPAALARFAAGGGDDETVLALCGADYRVLRRQLGERSGAAGKLLILLPEGKCDG</sequence>
<gene>
    <name evidence="5" type="ORF">C8261_00115</name>
</gene>
<keyword evidence="1 2" id="KW-0597">Phosphoprotein</keyword>
<dbReference type="CDD" id="cd17569">
    <property type="entry name" value="REC_HupR-like"/>
    <property type="match status" value="1"/>
</dbReference>
<feature type="domain" description="Response regulatory" evidence="4">
    <location>
        <begin position="1"/>
        <end position="113"/>
    </location>
</feature>
<feature type="coiled-coil region" evidence="3">
    <location>
        <begin position="115"/>
        <end position="153"/>
    </location>
</feature>
<evidence type="ECO:0000256" key="1">
    <source>
        <dbReference type="ARBA" id="ARBA00022553"/>
    </source>
</evidence>
<dbReference type="InterPro" id="IPR050595">
    <property type="entry name" value="Bact_response_regulator"/>
</dbReference>
<dbReference type="InterPro" id="IPR011006">
    <property type="entry name" value="CheY-like_superfamily"/>
</dbReference>
<evidence type="ECO:0000256" key="2">
    <source>
        <dbReference type="PROSITE-ProRule" id="PRU00169"/>
    </source>
</evidence>
<evidence type="ECO:0000313" key="6">
    <source>
        <dbReference type="Proteomes" id="UP000241193"/>
    </source>
</evidence>
<dbReference type="Proteomes" id="UP000241193">
    <property type="component" value="Unassembled WGS sequence"/>
</dbReference>
<dbReference type="AlphaFoldDB" id="A0A2T4IKB4"/>
<dbReference type="GO" id="GO:0000160">
    <property type="term" value="P:phosphorelay signal transduction system"/>
    <property type="evidence" value="ECO:0007669"/>
    <property type="project" value="InterPro"/>
</dbReference>
<proteinExistence type="predicted"/>
<dbReference type="Gene3D" id="3.40.50.2300">
    <property type="match status" value="1"/>
</dbReference>
<dbReference type="InterPro" id="IPR001789">
    <property type="entry name" value="Sig_transdc_resp-reg_receiver"/>
</dbReference>
<feature type="modified residue" description="4-aspartylphosphate" evidence="2">
    <location>
        <position position="47"/>
    </location>
</feature>
<organism evidence="5 6">
    <name type="scientific">Pseudothauera lacus</name>
    <dbReference type="NCBI Taxonomy" id="2136175"/>
    <lineage>
        <taxon>Bacteria</taxon>
        <taxon>Pseudomonadati</taxon>
        <taxon>Pseudomonadota</taxon>
        <taxon>Betaproteobacteria</taxon>
        <taxon>Rhodocyclales</taxon>
        <taxon>Zoogloeaceae</taxon>
        <taxon>Pseudothauera</taxon>
    </lineage>
</organism>
<dbReference type="PROSITE" id="PS50110">
    <property type="entry name" value="RESPONSE_REGULATORY"/>
    <property type="match status" value="1"/>
</dbReference>
<comment type="caution">
    <text evidence="5">The sequence shown here is derived from an EMBL/GenBank/DDBJ whole genome shotgun (WGS) entry which is preliminary data.</text>
</comment>
<protein>
    <submittedName>
        <fullName evidence="5">Response regulator</fullName>
    </submittedName>
</protein>